<evidence type="ECO:0000313" key="2">
    <source>
        <dbReference type="EMBL" id="KAL3421157.1"/>
    </source>
</evidence>
<dbReference type="Gene3D" id="2.60.200.40">
    <property type="match status" value="1"/>
</dbReference>
<keyword evidence="2" id="KW-0418">Kinase</keyword>
<dbReference type="InterPro" id="IPR001206">
    <property type="entry name" value="Diacylglycerol_kinase_cat_dom"/>
</dbReference>
<comment type="caution">
    <text evidence="2">The sequence shown here is derived from an EMBL/GenBank/DDBJ whole genome shotgun (WGS) entry which is preliminary data.</text>
</comment>
<keyword evidence="2" id="KW-0808">Transferase</keyword>
<dbReference type="EMBL" id="JBFCZG010000006">
    <property type="protein sequence ID" value="KAL3421157.1"/>
    <property type="molecule type" value="Genomic_DNA"/>
</dbReference>
<dbReference type="Pfam" id="PF00781">
    <property type="entry name" value="DAGK_cat"/>
    <property type="match status" value="1"/>
</dbReference>
<protein>
    <submittedName>
        <fullName evidence="2">Sphingoid long chain base kinase 5</fullName>
    </submittedName>
</protein>
<dbReference type="SUPFAM" id="SSF111331">
    <property type="entry name" value="NAD kinase/diacylglycerol kinase-like"/>
    <property type="match status" value="1"/>
</dbReference>
<organism evidence="2 3">
    <name type="scientific">Phlyctema vagabunda</name>
    <dbReference type="NCBI Taxonomy" id="108571"/>
    <lineage>
        <taxon>Eukaryota</taxon>
        <taxon>Fungi</taxon>
        <taxon>Dikarya</taxon>
        <taxon>Ascomycota</taxon>
        <taxon>Pezizomycotina</taxon>
        <taxon>Leotiomycetes</taxon>
        <taxon>Helotiales</taxon>
        <taxon>Dermateaceae</taxon>
        <taxon>Phlyctema</taxon>
    </lineage>
</organism>
<sequence>MPGATKSKDEVRSSSEFKTLTKHTETHNIWNISFYNILWAELAHDNLIINYALPSKEEVIPATLRYPVHYLHQQMEEWIETLLESSYRDSQRKKRIKILVNPSSGQGNARRLYAKRIEPLLRAAGCIFDSVETKYPGEGSSIAETLDIDAFDAIAICSGDGLAHEVFNGLGKRPDVSKALSKIAIAHIPCGSGNGLSHNLNGTGVVSQATLAIIKGVRRPLDLVSITQGHERTLSFLSQATGMGAESDLATEYLRWMRDVRFKIGFLTRILTQRVYPADIAVKIAIDTKSSILDHYEKELLKSNPENPQLNTSQVLESDSDNVNKDRLPPLKYGTIKDDVPSDWVTIPCDNLGILYCGNLAYVGANAKFFAAALPNDGMMDLLLLDGNLSRCTLLRTFGAVKNETFFDLPAVRYRKILAYRWAPRGQSSGYLSVDGEKKPFEPYQAEVHQGLGTVITKNHQIPGALSSS</sequence>
<reference evidence="2 3" key="1">
    <citation type="submission" date="2024-06" db="EMBL/GenBank/DDBJ databases">
        <title>Complete genome of Phlyctema vagabunda strain 19-DSS-EL-015.</title>
        <authorList>
            <person name="Fiorenzani C."/>
        </authorList>
    </citation>
    <scope>NUCLEOTIDE SEQUENCE [LARGE SCALE GENOMIC DNA]</scope>
    <source>
        <strain evidence="2 3">19-DSS-EL-015</strain>
    </source>
</reference>
<dbReference type="InterPro" id="IPR055916">
    <property type="entry name" value="DUF7493"/>
</dbReference>
<dbReference type="PANTHER" id="PTHR12358">
    <property type="entry name" value="SPHINGOSINE KINASE"/>
    <property type="match status" value="1"/>
</dbReference>
<name>A0ABR4PCX9_9HELO</name>
<dbReference type="Gene3D" id="3.40.50.10330">
    <property type="entry name" value="Probable inorganic polyphosphate/atp-NAD kinase, domain 1"/>
    <property type="match status" value="1"/>
</dbReference>
<evidence type="ECO:0000259" key="1">
    <source>
        <dbReference type="PROSITE" id="PS50146"/>
    </source>
</evidence>
<dbReference type="GO" id="GO:0016301">
    <property type="term" value="F:kinase activity"/>
    <property type="evidence" value="ECO:0007669"/>
    <property type="project" value="UniProtKB-KW"/>
</dbReference>
<dbReference type="SMART" id="SM00046">
    <property type="entry name" value="DAGKc"/>
    <property type="match status" value="1"/>
</dbReference>
<accession>A0ABR4PCX9</accession>
<dbReference type="InterPro" id="IPR017438">
    <property type="entry name" value="ATP-NAD_kinase_N"/>
</dbReference>
<dbReference type="InterPro" id="IPR016064">
    <property type="entry name" value="NAD/diacylglycerol_kinase_sf"/>
</dbReference>
<proteinExistence type="predicted"/>
<dbReference type="PROSITE" id="PS50146">
    <property type="entry name" value="DAGK"/>
    <property type="match status" value="1"/>
</dbReference>
<dbReference type="PANTHER" id="PTHR12358:SF31">
    <property type="entry name" value="ACYLGLYCEROL KINASE, MITOCHONDRIAL"/>
    <property type="match status" value="1"/>
</dbReference>
<dbReference type="Proteomes" id="UP001629113">
    <property type="component" value="Unassembled WGS sequence"/>
</dbReference>
<gene>
    <name evidence="2" type="ORF">PVAG01_07602</name>
</gene>
<dbReference type="Pfam" id="PF24321">
    <property type="entry name" value="DUF7493"/>
    <property type="match status" value="1"/>
</dbReference>
<feature type="domain" description="DAGKc" evidence="1">
    <location>
        <begin position="91"/>
        <end position="230"/>
    </location>
</feature>
<evidence type="ECO:0000313" key="3">
    <source>
        <dbReference type="Proteomes" id="UP001629113"/>
    </source>
</evidence>
<dbReference type="InterPro" id="IPR050187">
    <property type="entry name" value="Lipid_Phosphate_FormReg"/>
</dbReference>
<keyword evidence="3" id="KW-1185">Reference proteome</keyword>